<organism evidence="1 2">
    <name type="scientific">Chromobacterium rhizoryzae</name>
    <dbReference type="NCBI Taxonomy" id="1778675"/>
    <lineage>
        <taxon>Bacteria</taxon>
        <taxon>Pseudomonadati</taxon>
        <taxon>Pseudomonadota</taxon>
        <taxon>Betaproteobacteria</taxon>
        <taxon>Neisseriales</taxon>
        <taxon>Chromobacteriaceae</taxon>
        <taxon>Chromobacterium</taxon>
    </lineage>
</organism>
<evidence type="ECO:0000313" key="2">
    <source>
        <dbReference type="Proteomes" id="UP000259465"/>
    </source>
</evidence>
<accession>A0AAD0W8Q9</accession>
<sequence length="48" mass="5527">MTASKSRRPRLFKPRFVKCAASWRRRPALASCPASAARSLVRSPRWVR</sequence>
<protein>
    <submittedName>
        <fullName evidence="1">Cellulose biosynthesis protein BcsF</fullName>
    </submittedName>
</protein>
<dbReference type="AlphaFoldDB" id="A0AAD0W8Q9"/>
<gene>
    <name evidence="1" type="primary">bcsF</name>
    <name evidence="1" type="ORF">D1345_10630</name>
</gene>
<dbReference type="EMBL" id="CP031968">
    <property type="protein sequence ID" value="AXT46617.1"/>
    <property type="molecule type" value="Genomic_DNA"/>
</dbReference>
<keyword evidence="2" id="KW-1185">Reference proteome</keyword>
<dbReference type="Proteomes" id="UP000259465">
    <property type="component" value="Chromosome"/>
</dbReference>
<proteinExistence type="predicted"/>
<reference evidence="1 2" key="1">
    <citation type="submission" date="2018-08" db="EMBL/GenBank/DDBJ databases">
        <title>Complete genome sequence of JP2-74.</title>
        <authorList>
            <person name="Wu L."/>
        </authorList>
    </citation>
    <scope>NUCLEOTIDE SEQUENCE [LARGE SCALE GENOMIC DNA]</scope>
    <source>
        <strain evidence="1 2">JP2-74</strain>
    </source>
</reference>
<name>A0AAD0W8Q9_9NEIS</name>
<evidence type="ECO:0000313" key="1">
    <source>
        <dbReference type="EMBL" id="AXT46617.1"/>
    </source>
</evidence>
<dbReference type="KEGG" id="crz:D1345_10630"/>